<evidence type="ECO:0000313" key="1">
    <source>
        <dbReference type="EMBL" id="MBY5957847.1"/>
    </source>
</evidence>
<keyword evidence="2" id="KW-1185">Reference proteome</keyword>
<protein>
    <submittedName>
        <fullName evidence="1">Uncharacterized protein</fullName>
    </submittedName>
</protein>
<organism evidence="1 2">
    <name type="scientific">Membranihabitans marinus</name>
    <dbReference type="NCBI Taxonomy" id="1227546"/>
    <lineage>
        <taxon>Bacteria</taxon>
        <taxon>Pseudomonadati</taxon>
        <taxon>Bacteroidota</taxon>
        <taxon>Saprospiria</taxon>
        <taxon>Saprospirales</taxon>
        <taxon>Saprospiraceae</taxon>
        <taxon>Membranihabitans</taxon>
    </lineage>
</organism>
<reference evidence="1" key="1">
    <citation type="submission" date="2021-06" db="EMBL/GenBank/DDBJ databases">
        <title>44 bacteria genomes isolated from Dapeng, Shenzhen.</title>
        <authorList>
            <person name="Zheng W."/>
            <person name="Yu S."/>
            <person name="Huang Y."/>
        </authorList>
    </citation>
    <scope>NUCLEOTIDE SEQUENCE</scope>
    <source>
        <strain evidence="1">DP5N28-2</strain>
    </source>
</reference>
<evidence type="ECO:0000313" key="2">
    <source>
        <dbReference type="Proteomes" id="UP000753961"/>
    </source>
</evidence>
<name>A0A953HLG7_9BACT</name>
<dbReference type="RefSeq" id="WP_222579368.1">
    <property type="nucleotide sequence ID" value="NZ_JAHVHU010000006.1"/>
</dbReference>
<sequence length="71" mass="8131">MKIFEIDQTAESFGPVDRAGYSIYKFNTVLVYWDNISDRVFLGCVVIIPIGFESSRNRTGTRFSIDQIEGF</sequence>
<dbReference type="EMBL" id="JAHVHU010000006">
    <property type="protein sequence ID" value="MBY5957847.1"/>
    <property type="molecule type" value="Genomic_DNA"/>
</dbReference>
<accession>A0A953HLG7</accession>
<gene>
    <name evidence="1" type="ORF">KUV50_06885</name>
</gene>
<dbReference type="Proteomes" id="UP000753961">
    <property type="component" value="Unassembled WGS sequence"/>
</dbReference>
<dbReference type="AlphaFoldDB" id="A0A953HLG7"/>
<comment type="caution">
    <text evidence="1">The sequence shown here is derived from an EMBL/GenBank/DDBJ whole genome shotgun (WGS) entry which is preliminary data.</text>
</comment>
<proteinExistence type="predicted"/>